<evidence type="ECO:0000256" key="2">
    <source>
        <dbReference type="SAM" id="Phobius"/>
    </source>
</evidence>
<feature type="transmembrane region" description="Helical" evidence="2">
    <location>
        <begin position="125"/>
        <end position="147"/>
    </location>
</feature>
<feature type="transmembrane region" description="Helical" evidence="2">
    <location>
        <begin position="57"/>
        <end position="78"/>
    </location>
</feature>
<evidence type="ECO:0000313" key="4">
    <source>
        <dbReference type="Proteomes" id="UP000070501"/>
    </source>
</evidence>
<dbReference type="AlphaFoldDB" id="A0A136J3J3"/>
<accession>A0A136J3J3</accession>
<keyword evidence="2" id="KW-0472">Membrane</keyword>
<reference evidence="4" key="1">
    <citation type="submission" date="2016-02" db="EMBL/GenBank/DDBJ databases">
        <title>Draft genome sequence of Microdochium bolleyi, a fungal endophyte of beachgrass.</title>
        <authorList>
            <consortium name="DOE Joint Genome Institute"/>
            <person name="David A.S."/>
            <person name="May G."/>
            <person name="Haridas S."/>
            <person name="Lim J."/>
            <person name="Wang M."/>
            <person name="Labutti K."/>
            <person name="Lipzen A."/>
            <person name="Barry K."/>
            <person name="Grigoriev I.V."/>
        </authorList>
    </citation>
    <scope>NUCLEOTIDE SEQUENCE [LARGE SCALE GENOMIC DNA]</scope>
    <source>
        <strain evidence="4">J235TASD1</strain>
    </source>
</reference>
<feature type="transmembrane region" description="Helical" evidence="2">
    <location>
        <begin position="90"/>
        <end position="113"/>
    </location>
</feature>
<feature type="region of interest" description="Disordered" evidence="1">
    <location>
        <begin position="157"/>
        <end position="180"/>
    </location>
</feature>
<keyword evidence="4" id="KW-1185">Reference proteome</keyword>
<evidence type="ECO:0000256" key="1">
    <source>
        <dbReference type="SAM" id="MobiDB-lite"/>
    </source>
</evidence>
<dbReference type="EMBL" id="KQ964249">
    <property type="protein sequence ID" value="KXJ91745.1"/>
    <property type="molecule type" value="Genomic_DNA"/>
</dbReference>
<gene>
    <name evidence="3" type="ORF">Micbo1qcDRAFT_57577</name>
</gene>
<dbReference type="Proteomes" id="UP000070501">
    <property type="component" value="Unassembled WGS sequence"/>
</dbReference>
<organism evidence="3 4">
    <name type="scientific">Microdochium bolleyi</name>
    <dbReference type="NCBI Taxonomy" id="196109"/>
    <lineage>
        <taxon>Eukaryota</taxon>
        <taxon>Fungi</taxon>
        <taxon>Dikarya</taxon>
        <taxon>Ascomycota</taxon>
        <taxon>Pezizomycotina</taxon>
        <taxon>Sordariomycetes</taxon>
        <taxon>Xylariomycetidae</taxon>
        <taxon>Xylariales</taxon>
        <taxon>Microdochiaceae</taxon>
        <taxon>Microdochium</taxon>
    </lineage>
</organism>
<dbReference type="PANTHER" id="PTHR39605">
    <property type="entry name" value="MAJOR FACILITATOR SUPERFAMILY (MFS) PROFILE DOMAIN-CONTAINING PROTEIN"/>
    <property type="match status" value="1"/>
</dbReference>
<keyword evidence="2" id="KW-1133">Transmembrane helix</keyword>
<evidence type="ECO:0000313" key="3">
    <source>
        <dbReference type="EMBL" id="KXJ91745.1"/>
    </source>
</evidence>
<dbReference type="OrthoDB" id="2550114at2759"/>
<name>A0A136J3J3_9PEZI</name>
<keyword evidence="2" id="KW-0812">Transmembrane</keyword>
<dbReference type="InParanoid" id="A0A136J3J3"/>
<protein>
    <submittedName>
        <fullName evidence="3">Uncharacterized protein</fullName>
    </submittedName>
</protein>
<proteinExistence type="predicted"/>
<dbReference type="PANTHER" id="PTHR39605:SF1">
    <property type="entry name" value="MAJOR FACILITATOR SUPERFAMILY (MFS) PROFILE DOMAIN-CONTAINING PROTEIN"/>
    <property type="match status" value="1"/>
</dbReference>
<feature type="transmembrane region" description="Helical" evidence="2">
    <location>
        <begin position="29"/>
        <end position="50"/>
    </location>
</feature>
<dbReference type="STRING" id="196109.A0A136J3J3"/>
<sequence>MDVLASYSAASAVWQLTQAVPLIVWPQAIIGLLNVNTAYAGAGAAVTAGIDIYFARSLGLTLAALGLVSLVLSGSLPLGSSVDAAPDALAPYSSAVLLLTTLYHGSTAFYCWACYSAIGSGNQTGYLLGSVVSAVLGSWGLWCSMFGGAASGRISRRTGADKRTSGWPFRNTEADRRKGR</sequence>